<comment type="caution">
    <text evidence="4">The sequence shown here is derived from an EMBL/GenBank/DDBJ whole genome shotgun (WGS) entry which is preliminary data.</text>
</comment>
<evidence type="ECO:0000313" key="4">
    <source>
        <dbReference type="EMBL" id="GAA2128361.1"/>
    </source>
</evidence>
<keyword evidence="5" id="KW-1185">Reference proteome</keyword>
<dbReference type="InterPro" id="IPR028349">
    <property type="entry name" value="PafC-like"/>
</dbReference>
<dbReference type="InterPro" id="IPR036390">
    <property type="entry name" value="WH_DNA-bd_sf"/>
</dbReference>
<evidence type="ECO:0000259" key="3">
    <source>
        <dbReference type="PROSITE" id="PS51000"/>
    </source>
</evidence>
<keyword evidence="2" id="KW-0804">Transcription</keyword>
<evidence type="ECO:0000313" key="5">
    <source>
        <dbReference type="Proteomes" id="UP001500575"/>
    </source>
</evidence>
<dbReference type="InterPro" id="IPR001034">
    <property type="entry name" value="DeoR_HTH"/>
</dbReference>
<evidence type="ECO:0000256" key="2">
    <source>
        <dbReference type="ARBA" id="ARBA00023163"/>
    </source>
</evidence>
<name>A0ABP5K7E9_9ACTN</name>
<reference evidence="5" key="1">
    <citation type="journal article" date="2019" name="Int. J. Syst. Evol. Microbiol.">
        <title>The Global Catalogue of Microorganisms (GCM) 10K type strain sequencing project: providing services to taxonomists for standard genome sequencing and annotation.</title>
        <authorList>
            <consortium name="The Broad Institute Genomics Platform"/>
            <consortium name="The Broad Institute Genome Sequencing Center for Infectious Disease"/>
            <person name="Wu L."/>
            <person name="Ma J."/>
        </authorList>
    </citation>
    <scope>NUCLEOTIDE SEQUENCE [LARGE SCALE GENOMIC DNA]</scope>
    <source>
        <strain evidence="5">JCM 16021</strain>
    </source>
</reference>
<dbReference type="SUPFAM" id="SSF46785">
    <property type="entry name" value="Winged helix' DNA-binding domain"/>
    <property type="match status" value="1"/>
</dbReference>
<dbReference type="InterPro" id="IPR051534">
    <property type="entry name" value="CBASS_pafABC_assoc_protein"/>
</dbReference>
<dbReference type="Pfam" id="PF08279">
    <property type="entry name" value="HTH_11"/>
    <property type="match status" value="1"/>
</dbReference>
<dbReference type="InterPro" id="IPR057727">
    <property type="entry name" value="WCX_dom"/>
</dbReference>
<dbReference type="Pfam" id="PF13280">
    <property type="entry name" value="WYL"/>
    <property type="match status" value="1"/>
</dbReference>
<dbReference type="PIRSF" id="PIRSF016838">
    <property type="entry name" value="PafC"/>
    <property type="match status" value="1"/>
</dbReference>
<dbReference type="EMBL" id="BAAAQQ010000013">
    <property type="protein sequence ID" value="GAA2128361.1"/>
    <property type="molecule type" value="Genomic_DNA"/>
</dbReference>
<dbReference type="Gene3D" id="1.10.10.10">
    <property type="entry name" value="Winged helix-like DNA-binding domain superfamily/Winged helix DNA-binding domain"/>
    <property type="match status" value="1"/>
</dbReference>
<dbReference type="InterPro" id="IPR036388">
    <property type="entry name" value="WH-like_DNA-bd_sf"/>
</dbReference>
<dbReference type="Pfam" id="PF25583">
    <property type="entry name" value="WCX"/>
    <property type="match status" value="1"/>
</dbReference>
<dbReference type="PROSITE" id="PS52050">
    <property type="entry name" value="WYL"/>
    <property type="match status" value="1"/>
</dbReference>
<sequence length="319" mass="34931">MMSLLLQLQVRGELTGAELARLLEVSERTVQRDAKALADAGIPVRSTRGPAGGYRLGGGYRTRLTGIGLDEAGALAFLGLGAPAEQLGLGDLVEGLQTKIRAALTTEARDSAQRTADRFHLDNVRWFARPEPVPFLGPLAVAVWQDRRVRLDYERDGRSTRRTVDPLGPILASGEWYLVALRRGARRTYRVSRVRAVHPLDQAVSRPAGFDLAEDWRASRREIESEAMEVEVTLRARASSLPALRRVVPATRQHLVPTLVNEPHIELTVPFESRSWAVFALLGLGGGVEVLAPPWVRERVADQSRSAAAHYPAGPTLPG</sequence>
<dbReference type="Proteomes" id="UP001500575">
    <property type="component" value="Unassembled WGS sequence"/>
</dbReference>
<protein>
    <submittedName>
        <fullName evidence="4">YafY family protein</fullName>
    </submittedName>
</protein>
<proteinExistence type="predicted"/>
<evidence type="ECO:0000256" key="1">
    <source>
        <dbReference type="ARBA" id="ARBA00023015"/>
    </source>
</evidence>
<dbReference type="PANTHER" id="PTHR34580:SF1">
    <property type="entry name" value="PROTEIN PAFC"/>
    <property type="match status" value="1"/>
</dbReference>
<accession>A0ABP5K7E9</accession>
<feature type="domain" description="HTH deoR-type" evidence="3">
    <location>
        <begin position="1"/>
        <end position="52"/>
    </location>
</feature>
<dbReference type="PROSITE" id="PS51000">
    <property type="entry name" value="HTH_DEOR_2"/>
    <property type="match status" value="1"/>
</dbReference>
<dbReference type="PANTHER" id="PTHR34580">
    <property type="match status" value="1"/>
</dbReference>
<gene>
    <name evidence="4" type="ORF">GCM10009843_28660</name>
</gene>
<dbReference type="InterPro" id="IPR013196">
    <property type="entry name" value="HTH_11"/>
</dbReference>
<keyword evidence="1" id="KW-0805">Transcription regulation</keyword>
<dbReference type="InterPro" id="IPR026881">
    <property type="entry name" value="WYL_dom"/>
</dbReference>
<organism evidence="4 5">
    <name type="scientific">Nocardioides bigeumensis</name>
    <dbReference type="NCBI Taxonomy" id="433657"/>
    <lineage>
        <taxon>Bacteria</taxon>
        <taxon>Bacillati</taxon>
        <taxon>Actinomycetota</taxon>
        <taxon>Actinomycetes</taxon>
        <taxon>Propionibacteriales</taxon>
        <taxon>Nocardioidaceae</taxon>
        <taxon>Nocardioides</taxon>
    </lineage>
</organism>